<reference evidence="1" key="1">
    <citation type="journal article" date="2021" name="Microb. Physiol.">
        <title>Proteogenomic Insights into the Physiology of Marine, Sulfate-Reducing, Filamentous Desulfonema limicola and Desulfonema magnum.</title>
        <authorList>
            <person name="Schnaars V."/>
            <person name="Wohlbrand L."/>
            <person name="Scheve S."/>
            <person name="Hinrichs C."/>
            <person name="Reinhardt R."/>
            <person name="Rabus R."/>
        </authorList>
    </citation>
    <scope>NUCLEOTIDE SEQUENCE</scope>
    <source>
        <strain evidence="1">4be13</strain>
    </source>
</reference>
<dbReference type="EMBL" id="CP061800">
    <property type="protein sequence ID" value="QTA90493.1"/>
    <property type="molecule type" value="Genomic_DNA"/>
</dbReference>
<name>A0A975GRY9_9BACT</name>
<protein>
    <submittedName>
        <fullName evidence="1">DUF1847</fullName>
    </submittedName>
</protein>
<accession>A0A975GRY9</accession>
<organism evidence="1 2">
    <name type="scientific">Desulfonema magnum</name>
    <dbReference type="NCBI Taxonomy" id="45655"/>
    <lineage>
        <taxon>Bacteria</taxon>
        <taxon>Pseudomonadati</taxon>
        <taxon>Thermodesulfobacteriota</taxon>
        <taxon>Desulfobacteria</taxon>
        <taxon>Desulfobacterales</taxon>
        <taxon>Desulfococcaceae</taxon>
        <taxon>Desulfonema</taxon>
    </lineage>
</organism>
<proteinExistence type="predicted"/>
<dbReference type="Proteomes" id="UP000663722">
    <property type="component" value="Chromosome"/>
</dbReference>
<dbReference type="AlphaFoldDB" id="A0A975GRY9"/>
<dbReference type="RefSeq" id="WP_207678677.1">
    <property type="nucleotide sequence ID" value="NZ_CP061800.1"/>
</dbReference>
<evidence type="ECO:0000313" key="1">
    <source>
        <dbReference type="EMBL" id="QTA90493.1"/>
    </source>
</evidence>
<evidence type="ECO:0000313" key="2">
    <source>
        <dbReference type="Proteomes" id="UP000663722"/>
    </source>
</evidence>
<sequence length="224" mass="25387">MKNEVPECAICPYKMSDRLCKTENGKYPPSCPTKNRTDLIEKCLKEYEKPDILEFAKQSAIQESDGYAGKEFGYERLKPLKPRMEEVIDFARKMNYERLGLAFCIGLRKEAKTVGKLLSDKGFTVISVACKIGRVPKEKIGLREEHKLSPGKFEAMCNPILQALLLNDENTELNILLGLCVGHDSLFLKYAEAPCTVLAVKDRLLGHNPLAAIYNIDAYYRYLK</sequence>
<dbReference type="KEGG" id="dmm:dnm_065540"/>
<keyword evidence="2" id="KW-1185">Reference proteome</keyword>
<dbReference type="Pfam" id="PF08901">
    <property type="entry name" value="DUF1847"/>
    <property type="match status" value="1"/>
</dbReference>
<gene>
    <name evidence="1" type="ORF">dnm_065540</name>
</gene>
<dbReference type="InterPro" id="IPR014997">
    <property type="entry name" value="DUF1847"/>
</dbReference>